<reference evidence="4 5" key="1">
    <citation type="submission" date="2019-06" db="EMBL/GenBank/DDBJ databases">
        <title>Metagenome assembled Genome of Spiribacter salinus SL48-SHIP from the microbial mat of Salt Lake 48 (Novosibirsk region, Russia).</title>
        <authorList>
            <person name="Shipova A."/>
            <person name="Rozanov A.S."/>
            <person name="Bryanskaya A.V."/>
            <person name="Peltek S.E."/>
        </authorList>
    </citation>
    <scope>NUCLEOTIDE SEQUENCE [LARGE SCALE GENOMIC DNA]</scope>
    <source>
        <strain evidence="4">SL48-SHIP-2</strain>
    </source>
</reference>
<sequence>MLQHARRQAVNALLYPAVPEATGDEYHVQAGARLRARFEHDAGNTDVGGGVGYHAAILPSRLRRRGHAERGPMNILHVVNLSGAGGMEHLFAAYLDAAGADNARLHVASKSRVHQAFQGVIARHSRRVHFLKRAAGVPLPRAAALRDWNVRRILRRTAADRVVFWSTLPSPAWEEACRRAGTSMVYYDHGKAWREPPEQARAALQGVDFCVTVSRGGQRILKDRVAYPGPVRVVPNGVRLPDVPVTGRRRHLSDGCLRVGFAGRMVRKKGLAVLLEAMALLRKGGVSCALELAGEGPGLSSYRRQAAALGLEQITRFHGNVRDMAGFYRQLDVLVVPSLTEPFGLVSIEAAACGTPPVVAAVDGLADTVCDGQSGALLDMDGDLADCPPLVEHPEPLPEYVYDARRDCLRTPCPPAPAHIAEVLTGMVRDSERLAAMGEAARELASQRFSLERYARTLTRHLEERT</sequence>
<organism evidence="4 5">
    <name type="scientific">Spiribacter salinus</name>
    <dbReference type="NCBI Taxonomy" id="1335746"/>
    <lineage>
        <taxon>Bacteria</taxon>
        <taxon>Pseudomonadati</taxon>
        <taxon>Pseudomonadota</taxon>
        <taxon>Gammaproteobacteria</taxon>
        <taxon>Chromatiales</taxon>
        <taxon>Ectothiorhodospiraceae</taxon>
        <taxon>Spiribacter</taxon>
    </lineage>
</organism>
<protein>
    <submittedName>
        <fullName evidence="4">Glycosyltransferase family 4 protein</fullName>
    </submittedName>
</protein>
<dbReference type="EMBL" id="VIFK01000155">
    <property type="protein sequence ID" value="TQE98680.1"/>
    <property type="molecule type" value="Genomic_DNA"/>
</dbReference>
<evidence type="ECO:0000256" key="1">
    <source>
        <dbReference type="ARBA" id="ARBA00022676"/>
    </source>
</evidence>
<evidence type="ECO:0000313" key="5">
    <source>
        <dbReference type="Proteomes" id="UP000315400"/>
    </source>
</evidence>
<dbReference type="GO" id="GO:0016757">
    <property type="term" value="F:glycosyltransferase activity"/>
    <property type="evidence" value="ECO:0007669"/>
    <property type="project" value="UniProtKB-KW"/>
</dbReference>
<gene>
    <name evidence="4" type="ORF">FKY71_12575</name>
</gene>
<keyword evidence="1" id="KW-0328">Glycosyltransferase</keyword>
<dbReference type="SUPFAM" id="SSF53756">
    <property type="entry name" value="UDP-Glycosyltransferase/glycogen phosphorylase"/>
    <property type="match status" value="1"/>
</dbReference>
<dbReference type="GO" id="GO:1901135">
    <property type="term" value="P:carbohydrate derivative metabolic process"/>
    <property type="evidence" value="ECO:0007669"/>
    <property type="project" value="UniProtKB-ARBA"/>
</dbReference>
<feature type="domain" description="Glycosyl transferase family 1" evidence="3">
    <location>
        <begin position="259"/>
        <end position="379"/>
    </location>
</feature>
<dbReference type="InterPro" id="IPR001296">
    <property type="entry name" value="Glyco_trans_1"/>
</dbReference>
<dbReference type="PANTHER" id="PTHR12526:SF510">
    <property type="entry name" value="D-INOSITOL 3-PHOSPHATE GLYCOSYLTRANSFERASE"/>
    <property type="match status" value="1"/>
</dbReference>
<accession>A0A540VPJ7</accession>
<keyword evidence="2 4" id="KW-0808">Transferase</keyword>
<evidence type="ECO:0000259" key="3">
    <source>
        <dbReference type="Pfam" id="PF00534"/>
    </source>
</evidence>
<dbReference type="CDD" id="cd03801">
    <property type="entry name" value="GT4_PimA-like"/>
    <property type="match status" value="1"/>
</dbReference>
<comment type="caution">
    <text evidence="4">The sequence shown here is derived from an EMBL/GenBank/DDBJ whole genome shotgun (WGS) entry which is preliminary data.</text>
</comment>
<dbReference type="Gene3D" id="3.40.50.2000">
    <property type="entry name" value="Glycogen Phosphorylase B"/>
    <property type="match status" value="2"/>
</dbReference>
<dbReference type="PANTHER" id="PTHR12526">
    <property type="entry name" value="GLYCOSYLTRANSFERASE"/>
    <property type="match status" value="1"/>
</dbReference>
<evidence type="ECO:0000313" key="4">
    <source>
        <dbReference type="EMBL" id="TQE98680.1"/>
    </source>
</evidence>
<proteinExistence type="predicted"/>
<dbReference type="Proteomes" id="UP000315400">
    <property type="component" value="Unassembled WGS sequence"/>
</dbReference>
<dbReference type="Pfam" id="PF00534">
    <property type="entry name" value="Glycos_transf_1"/>
    <property type="match status" value="1"/>
</dbReference>
<name>A0A540VPJ7_9GAMM</name>
<dbReference type="AlphaFoldDB" id="A0A540VPJ7"/>
<evidence type="ECO:0000256" key="2">
    <source>
        <dbReference type="ARBA" id="ARBA00022679"/>
    </source>
</evidence>